<feature type="transmembrane region" description="Helical" evidence="2">
    <location>
        <begin position="522"/>
        <end position="540"/>
    </location>
</feature>
<feature type="chain" id="PRO_5046159825" description="Chromosome partition protein Smc" evidence="3">
    <location>
        <begin position="20"/>
        <end position="549"/>
    </location>
</feature>
<dbReference type="PROSITE" id="PS51257">
    <property type="entry name" value="PROKAR_LIPOPROTEIN"/>
    <property type="match status" value="1"/>
</dbReference>
<keyword evidence="3" id="KW-0732">Signal</keyword>
<evidence type="ECO:0000256" key="3">
    <source>
        <dbReference type="SAM" id="SignalP"/>
    </source>
</evidence>
<keyword evidence="5" id="KW-1185">Reference proteome</keyword>
<protein>
    <recommendedName>
        <fullName evidence="6">Chromosome partition protein Smc</fullName>
    </recommendedName>
</protein>
<accession>A0ABU9G8P0</accession>
<dbReference type="EMBL" id="JBAKAR010000014">
    <property type="protein sequence ID" value="MEL0614411.1"/>
    <property type="molecule type" value="Genomic_DNA"/>
</dbReference>
<feature type="coiled-coil region" evidence="1">
    <location>
        <begin position="278"/>
        <end position="385"/>
    </location>
</feature>
<keyword evidence="1" id="KW-0175">Coiled coil</keyword>
<comment type="caution">
    <text evidence="4">The sequence shown here is derived from an EMBL/GenBank/DDBJ whole genome shotgun (WGS) entry which is preliminary data.</text>
</comment>
<dbReference type="Proteomes" id="UP001379949">
    <property type="component" value="Unassembled WGS sequence"/>
</dbReference>
<evidence type="ECO:0000256" key="1">
    <source>
        <dbReference type="SAM" id="Coils"/>
    </source>
</evidence>
<evidence type="ECO:0000313" key="5">
    <source>
        <dbReference type="Proteomes" id="UP001379949"/>
    </source>
</evidence>
<keyword evidence="2" id="KW-0472">Membrane</keyword>
<feature type="coiled-coil region" evidence="1">
    <location>
        <begin position="104"/>
        <end position="138"/>
    </location>
</feature>
<name>A0ABU9G8P0_9GAMM</name>
<organism evidence="4 5">
    <name type="scientific">Marinomonas arenicola</name>
    <dbReference type="NCBI Taxonomy" id="569601"/>
    <lineage>
        <taxon>Bacteria</taxon>
        <taxon>Pseudomonadati</taxon>
        <taxon>Pseudomonadota</taxon>
        <taxon>Gammaproteobacteria</taxon>
        <taxon>Oceanospirillales</taxon>
        <taxon>Oceanospirillaceae</taxon>
        <taxon>Marinomonas</taxon>
    </lineage>
</organism>
<evidence type="ECO:0000256" key="2">
    <source>
        <dbReference type="SAM" id="Phobius"/>
    </source>
</evidence>
<keyword evidence="2" id="KW-1133">Transmembrane helix</keyword>
<feature type="signal peptide" evidence="3">
    <location>
        <begin position="1"/>
        <end position="19"/>
    </location>
</feature>
<proteinExistence type="predicted"/>
<keyword evidence="2" id="KW-0812">Transmembrane</keyword>
<dbReference type="RefSeq" id="WP_341567891.1">
    <property type="nucleotide sequence ID" value="NZ_JBAKAR010000014.1"/>
</dbReference>
<evidence type="ECO:0000313" key="4">
    <source>
        <dbReference type="EMBL" id="MEL0614411.1"/>
    </source>
</evidence>
<sequence length="549" mass="60820">MTARMTILIPVALGLMASACTTTTTSTSQDQGTKQIEGEVTTAEYRSKLAETIRDNQQAIAALKKALANNDAQLVDLHTELDKKDSAIALLESGEADAESLLALAKERRLRNSLESQYAELKVENDHLVEQIKALESKRKTRQMDSSSESAFASSSQHFLDLNNSFQTLDSEHYALNQAYQSLIKKQAGLQEKYAALSNENQTNQQSLAFLQQENRRLADQIAAARSQNQILWTKVHSQRETIDGLQKGTTSSVDQASLDSLDTGQLHSDIIKLSGVVEAQKTLIADYQDEMAGLEASLQKGAADKAKLKALEERLSTLSKLNLAADRQLAKSRSMLVNQQQEQARLADSLAQSKAQQATLQQRLDAIELRAKNSESQRVALESQVNGLIPFQAEVNALQAQIDSGLSNVRWQIPNEMLLHNTFEILVTATVDKPVAGQTYVAELVTDSAIQMVSASEAEAVIQNGQLQWRWRVNGLNERPKATLNLFISQQMNYQGQRIMRQIYRDSDTLALTNNNLLDKYGYWGMAILVGLLGGYLVGRINRRDKNS</sequence>
<evidence type="ECO:0008006" key="6">
    <source>
        <dbReference type="Google" id="ProtNLM"/>
    </source>
</evidence>
<reference evidence="4 5" key="1">
    <citation type="submission" date="2024-02" db="EMBL/GenBank/DDBJ databases">
        <title>Bacteria isolated from the canopy kelp, Nereocystis luetkeana.</title>
        <authorList>
            <person name="Pfister C.A."/>
            <person name="Younker I.T."/>
            <person name="Light S.H."/>
        </authorList>
    </citation>
    <scope>NUCLEOTIDE SEQUENCE [LARGE SCALE GENOMIC DNA]</scope>
    <source>
        <strain evidence="4 5">TI.4.07</strain>
    </source>
</reference>
<gene>
    <name evidence="4" type="ORF">V6242_14745</name>
</gene>
<feature type="coiled-coil region" evidence="1">
    <location>
        <begin position="180"/>
        <end position="228"/>
    </location>
</feature>